<evidence type="ECO:0000256" key="1">
    <source>
        <dbReference type="ARBA" id="ARBA00008601"/>
    </source>
</evidence>
<evidence type="ECO:0000259" key="6">
    <source>
        <dbReference type="PROSITE" id="PS50054"/>
    </source>
</evidence>
<dbReference type="InterPro" id="IPR000340">
    <property type="entry name" value="Dual-sp_phosphatase_cat-dom"/>
</dbReference>
<dbReference type="EMBL" id="OE002992">
    <property type="protein sequence ID" value="CAD7459585.1"/>
    <property type="molecule type" value="Genomic_DNA"/>
</dbReference>
<evidence type="ECO:0000256" key="2">
    <source>
        <dbReference type="ARBA" id="ARBA00013064"/>
    </source>
</evidence>
<reference evidence="7" key="1">
    <citation type="submission" date="2020-11" db="EMBL/GenBank/DDBJ databases">
        <authorList>
            <person name="Tran Van P."/>
        </authorList>
    </citation>
    <scope>NUCLEOTIDE SEQUENCE</scope>
</reference>
<dbReference type="InterPro" id="IPR029021">
    <property type="entry name" value="Prot-tyrosine_phosphatase-like"/>
</dbReference>
<accession>A0A7R9IJY5</accession>
<protein>
    <recommendedName>
        <fullName evidence="2">protein-tyrosine-phosphatase</fullName>
        <ecNumber evidence="2">3.1.3.48</ecNumber>
    </recommendedName>
</protein>
<comment type="similarity">
    <text evidence="1">Belongs to the protein-tyrosine phosphatase family. Non-receptor class dual specificity subfamily.</text>
</comment>
<evidence type="ECO:0000256" key="3">
    <source>
        <dbReference type="ARBA" id="ARBA00022801"/>
    </source>
</evidence>
<feature type="region of interest" description="Disordered" evidence="5">
    <location>
        <begin position="1"/>
        <end position="27"/>
    </location>
</feature>
<feature type="domain" description="Tyrosine-protein phosphatase" evidence="6">
    <location>
        <begin position="31"/>
        <end position="230"/>
    </location>
</feature>
<dbReference type="GO" id="GO:0008138">
    <property type="term" value="F:protein tyrosine/serine/threonine phosphatase activity"/>
    <property type="evidence" value="ECO:0007669"/>
    <property type="project" value="TreeGrafter"/>
</dbReference>
<dbReference type="InterPro" id="IPR020422">
    <property type="entry name" value="TYR_PHOSPHATASE_DUAL_dom"/>
</dbReference>
<keyword evidence="4" id="KW-0904">Protein phosphatase</keyword>
<sequence length="437" mass="49771">MSEEGVTKKRPGSEKHKGASANLERDDFGAGPTNLDCIEPGLWLGNITAATDDVALEQRHINHILTVDSCPLPRKMVMQQGIKTLFIQVTDTPREDLLSHFEDTYRFISEGQERGVVLVHWNKSKAWFWYIGTIVRRSSGTLVSLDHIHLCESCRNKSEAWFWYIGEFRPYSLVYFGVSRSATIVIAYMMKKHELSFEDALERVKSRRRFVGPNPGFQSQLRLYHVMGWKIDRSNNQFRLFRLHVAADMIKKAKILPQSCMDVIKSDPALITVKPEPVVYRCHKCRYVPHKIRRILASASNLLPHNTKQKSLWVDGKWLSRDQGTPALCSQTYFVEPLAWMSSVPHSLQGKLHCPKCQNKLGSFSWIMGCQCPCGSKISPAFYLVPSKVEWSNMVQNVQDATASLLGTKQRNQLTLHTLGSAAELRQSPQRCRAILV</sequence>
<dbReference type="SMART" id="SM00195">
    <property type="entry name" value="DSPc"/>
    <property type="match status" value="1"/>
</dbReference>
<dbReference type="SUPFAM" id="SSF52799">
    <property type="entry name" value="(Phosphotyrosine protein) phosphatases II"/>
    <property type="match status" value="2"/>
</dbReference>
<evidence type="ECO:0000256" key="4">
    <source>
        <dbReference type="ARBA" id="ARBA00022912"/>
    </source>
</evidence>
<dbReference type="CDD" id="cd14498">
    <property type="entry name" value="DSP"/>
    <property type="match status" value="1"/>
</dbReference>
<gene>
    <name evidence="7" type="ORF">TTEB3V08_LOCUS7535</name>
</gene>
<dbReference type="GO" id="GO:0005634">
    <property type="term" value="C:nucleus"/>
    <property type="evidence" value="ECO:0007669"/>
    <property type="project" value="TreeGrafter"/>
</dbReference>
<dbReference type="Pfam" id="PF00782">
    <property type="entry name" value="DSPc"/>
    <property type="match status" value="1"/>
</dbReference>
<dbReference type="Gene3D" id="3.90.190.10">
    <property type="entry name" value="Protein tyrosine phosphatase superfamily"/>
    <property type="match status" value="1"/>
</dbReference>
<proteinExistence type="inferred from homology"/>
<evidence type="ECO:0000313" key="7">
    <source>
        <dbReference type="EMBL" id="CAD7459585.1"/>
    </source>
</evidence>
<organism evidence="7">
    <name type="scientific">Timema tahoe</name>
    <dbReference type="NCBI Taxonomy" id="61484"/>
    <lineage>
        <taxon>Eukaryota</taxon>
        <taxon>Metazoa</taxon>
        <taxon>Ecdysozoa</taxon>
        <taxon>Arthropoda</taxon>
        <taxon>Hexapoda</taxon>
        <taxon>Insecta</taxon>
        <taxon>Pterygota</taxon>
        <taxon>Neoptera</taxon>
        <taxon>Polyneoptera</taxon>
        <taxon>Phasmatodea</taxon>
        <taxon>Timematodea</taxon>
        <taxon>Timematoidea</taxon>
        <taxon>Timematidae</taxon>
        <taxon>Timema</taxon>
    </lineage>
</organism>
<dbReference type="GO" id="GO:0004725">
    <property type="term" value="F:protein tyrosine phosphatase activity"/>
    <property type="evidence" value="ECO:0007669"/>
    <property type="project" value="UniProtKB-EC"/>
</dbReference>
<evidence type="ECO:0000256" key="5">
    <source>
        <dbReference type="SAM" id="MobiDB-lite"/>
    </source>
</evidence>
<name>A0A7R9IJY5_9NEOP</name>
<keyword evidence="3" id="KW-0378">Hydrolase</keyword>
<dbReference type="PANTHER" id="PTHR45848">
    <property type="entry name" value="DUAL SPECIFICITY PROTEIN PHOSPHATASE 12 FAMILY MEMBER"/>
    <property type="match status" value="1"/>
</dbReference>
<dbReference type="PROSITE" id="PS50054">
    <property type="entry name" value="TYR_PHOSPHATASE_DUAL"/>
    <property type="match status" value="1"/>
</dbReference>
<dbReference type="PANTHER" id="PTHR45848:SF4">
    <property type="entry name" value="DUAL SPECIFICITY PROTEIN PHOSPHATASE 12"/>
    <property type="match status" value="1"/>
</dbReference>
<dbReference type="AlphaFoldDB" id="A0A7R9IJY5"/>
<dbReference type="EC" id="3.1.3.48" evidence="2"/>